<name>A0A7W8LL51_9SPIR</name>
<dbReference type="RefSeq" id="WP_184656942.1">
    <property type="nucleotide sequence ID" value="NZ_CP031518.1"/>
</dbReference>
<dbReference type="InterPro" id="IPR025079">
    <property type="entry name" value="DUF3943"/>
</dbReference>
<sequence length="464" mass="52101">MKKFFATLAIFTFLFQGIFAQSEEENESNSASVKDVVIAVGDVCLVNMIFNSTARIVLEEEYSQTTLSTMKENLKSHWVWDEDGFFMNQFGHPYQGSLYYGAGRSNGLDFWQSFFVASTGSFLWEEFGETTTPSVNDIITTPICGAIVGESLHRLYIDAYEFFPALAWLLSPADGLNSAVKNKRPHVSGRTQELDFIFHGGMETSSAEVSDSLDREYQEKIAGGSAVHIQYGVQDAHTSKEAFDLFTADLDFTVASKRYYNIEYSIDGFLYSRALYFDESEGTLGVNLMYDGKKTKDTAFSNAAVGVKYIGTKKAADSDGIFRFSAQLDGIFMGTRSLYPLMNKVQVNFSGPDKLNPPRYYDFTYGILAKAGFLLGNSFWGMLYGDLESSFALPYYHSELEEAEGEKHFLLQAKLGYEHKIANHLTLGLRDSFIYKIDCLKNGIDSTQKLNSAQIYAKIVFERE</sequence>
<dbReference type="Proteomes" id="UP000518887">
    <property type="component" value="Unassembled WGS sequence"/>
</dbReference>
<keyword evidence="4" id="KW-1185">Reference proteome</keyword>
<evidence type="ECO:0000256" key="1">
    <source>
        <dbReference type="SAM" id="SignalP"/>
    </source>
</evidence>
<feature type="domain" description="DUF3943" evidence="2">
    <location>
        <begin position="78"/>
        <end position="155"/>
    </location>
</feature>
<evidence type="ECO:0000313" key="3">
    <source>
        <dbReference type="EMBL" id="MBB5225061.1"/>
    </source>
</evidence>
<feature type="chain" id="PRO_5031311571" description="DUF3943 domain-containing protein" evidence="1">
    <location>
        <begin position="21"/>
        <end position="464"/>
    </location>
</feature>
<comment type="caution">
    <text evidence="3">The sequence shown here is derived from an EMBL/GenBank/DDBJ whole genome shotgun (WGS) entry which is preliminary data.</text>
</comment>
<feature type="signal peptide" evidence="1">
    <location>
        <begin position="1"/>
        <end position="20"/>
    </location>
</feature>
<protein>
    <recommendedName>
        <fullName evidence="2">DUF3943 domain-containing protein</fullName>
    </recommendedName>
</protein>
<dbReference type="Pfam" id="PF13084">
    <property type="entry name" value="DUF3943"/>
    <property type="match status" value="1"/>
</dbReference>
<organism evidence="3 4">
    <name type="scientific">Treponema ruminis</name>
    <dbReference type="NCBI Taxonomy" id="744515"/>
    <lineage>
        <taxon>Bacteria</taxon>
        <taxon>Pseudomonadati</taxon>
        <taxon>Spirochaetota</taxon>
        <taxon>Spirochaetia</taxon>
        <taxon>Spirochaetales</taxon>
        <taxon>Treponemataceae</taxon>
        <taxon>Treponema</taxon>
    </lineage>
</organism>
<dbReference type="EMBL" id="JACHFQ010000001">
    <property type="protein sequence ID" value="MBB5225061.1"/>
    <property type="molecule type" value="Genomic_DNA"/>
</dbReference>
<accession>A0A7W8LL51</accession>
<evidence type="ECO:0000313" key="4">
    <source>
        <dbReference type="Proteomes" id="UP000518887"/>
    </source>
</evidence>
<evidence type="ECO:0000259" key="2">
    <source>
        <dbReference type="Pfam" id="PF13084"/>
    </source>
</evidence>
<gene>
    <name evidence="3" type="ORF">HNP76_000401</name>
</gene>
<keyword evidence="1" id="KW-0732">Signal</keyword>
<reference evidence="3 4" key="1">
    <citation type="submission" date="2020-08" db="EMBL/GenBank/DDBJ databases">
        <title>Genomic Encyclopedia of Type Strains, Phase IV (KMG-IV): sequencing the most valuable type-strain genomes for metagenomic binning, comparative biology and taxonomic classification.</title>
        <authorList>
            <person name="Goeker M."/>
        </authorList>
    </citation>
    <scope>NUCLEOTIDE SEQUENCE [LARGE SCALE GENOMIC DNA]</scope>
    <source>
        <strain evidence="3 4">DSM 103462</strain>
    </source>
</reference>
<dbReference type="AlphaFoldDB" id="A0A7W8LL51"/>
<proteinExistence type="predicted"/>